<dbReference type="EMBL" id="CM017614">
    <property type="protein sequence ID" value="TYI30182.1"/>
    <property type="molecule type" value="Genomic_DNA"/>
</dbReference>
<feature type="transmembrane region" description="Helical" evidence="1">
    <location>
        <begin position="68"/>
        <end position="87"/>
    </location>
</feature>
<organism evidence="2 3">
    <name type="scientific">Gossypium tomentosum</name>
    <name type="common">Hawaiian cotton</name>
    <name type="synonym">Gossypium sandvicense</name>
    <dbReference type="NCBI Taxonomy" id="34277"/>
    <lineage>
        <taxon>Eukaryota</taxon>
        <taxon>Viridiplantae</taxon>
        <taxon>Streptophyta</taxon>
        <taxon>Embryophyta</taxon>
        <taxon>Tracheophyta</taxon>
        <taxon>Spermatophyta</taxon>
        <taxon>Magnoliopsida</taxon>
        <taxon>eudicotyledons</taxon>
        <taxon>Gunneridae</taxon>
        <taxon>Pentapetalae</taxon>
        <taxon>rosids</taxon>
        <taxon>malvids</taxon>
        <taxon>Malvales</taxon>
        <taxon>Malvaceae</taxon>
        <taxon>Malvoideae</taxon>
        <taxon>Gossypium</taxon>
    </lineage>
</organism>
<keyword evidence="3" id="KW-1185">Reference proteome</keyword>
<protein>
    <submittedName>
        <fullName evidence="2">Uncharacterized protein</fullName>
    </submittedName>
</protein>
<reference evidence="2 3" key="1">
    <citation type="submission" date="2019-07" db="EMBL/GenBank/DDBJ databases">
        <title>WGS assembly of Gossypium tomentosum.</title>
        <authorList>
            <person name="Chen Z.J."/>
            <person name="Sreedasyam A."/>
            <person name="Ando A."/>
            <person name="Song Q."/>
            <person name="De L."/>
            <person name="Hulse-Kemp A."/>
            <person name="Ding M."/>
            <person name="Ye W."/>
            <person name="Kirkbride R."/>
            <person name="Jenkins J."/>
            <person name="Plott C."/>
            <person name="Lovell J."/>
            <person name="Lin Y.-M."/>
            <person name="Vaughn R."/>
            <person name="Liu B."/>
            <person name="Li W."/>
            <person name="Simpson S."/>
            <person name="Scheffler B."/>
            <person name="Saski C."/>
            <person name="Grover C."/>
            <person name="Hu G."/>
            <person name="Conover J."/>
            <person name="Carlson J."/>
            <person name="Shu S."/>
            <person name="Boston L."/>
            <person name="Williams M."/>
            <person name="Peterson D."/>
            <person name="Mcgee K."/>
            <person name="Jones D."/>
            <person name="Wendel J."/>
            <person name="Stelly D."/>
            <person name="Grimwood J."/>
            <person name="Schmutz J."/>
        </authorList>
    </citation>
    <scope>NUCLEOTIDE SEQUENCE [LARGE SCALE GENOMIC DNA]</scope>
    <source>
        <strain evidence="2">7179.01</strain>
    </source>
</reference>
<evidence type="ECO:0000256" key="1">
    <source>
        <dbReference type="SAM" id="Phobius"/>
    </source>
</evidence>
<keyword evidence="1" id="KW-0812">Transmembrane</keyword>
<name>A0A5D2QQ08_GOSTO</name>
<evidence type="ECO:0000313" key="3">
    <source>
        <dbReference type="Proteomes" id="UP000322667"/>
    </source>
</evidence>
<evidence type="ECO:0000313" key="2">
    <source>
        <dbReference type="EMBL" id="TYI30182.1"/>
    </source>
</evidence>
<keyword evidence="1" id="KW-1133">Transmembrane helix</keyword>
<dbReference type="Proteomes" id="UP000322667">
    <property type="component" value="Chromosome A05"/>
</dbReference>
<sequence>MTRPIPSPDTGAAFGDGVTSATSIRGVTNGCRLFTRHDLVRCRIYDSGSGFGSGLYHIRPVFSIHHCVLSYLHHFFIFIFIVFMQILSEY</sequence>
<accession>A0A5D2QQ08</accession>
<dbReference type="AlphaFoldDB" id="A0A5D2QQ08"/>
<keyword evidence="1" id="KW-0472">Membrane</keyword>
<proteinExistence type="predicted"/>
<gene>
    <name evidence="2" type="ORF">ES332_A05G367400v1</name>
</gene>